<evidence type="ECO:0000256" key="5">
    <source>
        <dbReference type="ARBA" id="ARBA00023157"/>
    </source>
</evidence>
<evidence type="ECO:0000256" key="3">
    <source>
        <dbReference type="ARBA" id="ARBA00022801"/>
    </source>
</evidence>
<dbReference type="InterPro" id="IPR009003">
    <property type="entry name" value="Peptidase_S1_PA"/>
</dbReference>
<feature type="domain" description="Peptidase S1" evidence="6">
    <location>
        <begin position="65"/>
        <end position="251"/>
    </location>
</feature>
<dbReference type="GeneTree" id="ENSGT01030000234551"/>
<proteinExistence type="inferred from homology"/>
<dbReference type="PROSITE" id="PS00135">
    <property type="entry name" value="TRYPSIN_SER"/>
    <property type="match status" value="1"/>
</dbReference>
<reference evidence="7" key="2">
    <citation type="submission" date="2025-08" db="UniProtKB">
        <authorList>
            <consortium name="Ensembl"/>
        </authorList>
    </citation>
    <scope>IDENTIFICATION</scope>
</reference>
<evidence type="ECO:0000313" key="8">
    <source>
        <dbReference type="Proteomes" id="UP000008912"/>
    </source>
</evidence>
<dbReference type="Pfam" id="PF00089">
    <property type="entry name" value="Trypsin"/>
    <property type="match status" value="1"/>
</dbReference>
<dbReference type="FunFam" id="2.40.10.10:FF:000010">
    <property type="entry name" value="Kallikrein related peptidase 11"/>
    <property type="match status" value="1"/>
</dbReference>
<dbReference type="GO" id="GO:0006508">
    <property type="term" value="P:proteolysis"/>
    <property type="evidence" value="ECO:0007669"/>
    <property type="project" value="UniProtKB-KW"/>
</dbReference>
<dbReference type="InterPro" id="IPR043504">
    <property type="entry name" value="Peptidase_S1_PA_chymotrypsin"/>
</dbReference>
<reference evidence="7" key="3">
    <citation type="submission" date="2025-09" db="UniProtKB">
        <authorList>
            <consortium name="Ensembl"/>
        </authorList>
    </citation>
    <scope>IDENTIFICATION</scope>
</reference>
<dbReference type="CDD" id="cd00190">
    <property type="entry name" value="Tryp_SPc"/>
    <property type="match status" value="1"/>
</dbReference>
<keyword evidence="4" id="KW-0720">Serine protease</keyword>
<organism evidence="7 8">
    <name type="scientific">Ailuropoda melanoleuca</name>
    <name type="common">Giant panda</name>
    <dbReference type="NCBI Taxonomy" id="9646"/>
    <lineage>
        <taxon>Eukaryota</taxon>
        <taxon>Metazoa</taxon>
        <taxon>Chordata</taxon>
        <taxon>Craniata</taxon>
        <taxon>Vertebrata</taxon>
        <taxon>Euteleostomi</taxon>
        <taxon>Mammalia</taxon>
        <taxon>Eutheria</taxon>
        <taxon>Laurasiatheria</taxon>
        <taxon>Carnivora</taxon>
        <taxon>Caniformia</taxon>
        <taxon>Ursidae</taxon>
        <taxon>Ailuropoda</taxon>
    </lineage>
</organism>
<evidence type="ECO:0000256" key="4">
    <source>
        <dbReference type="ARBA" id="ARBA00022825"/>
    </source>
</evidence>
<reference evidence="7 8" key="1">
    <citation type="journal article" date="2010" name="Nature">
        <title>The sequence and de novo assembly of the giant panda genome.</title>
        <authorList>
            <person name="Li R."/>
            <person name="Fan W."/>
            <person name="Tian G."/>
            <person name="Zhu H."/>
            <person name="He L."/>
            <person name="Cai J."/>
            <person name="Huang Q."/>
            <person name="Cai Q."/>
            <person name="Li B."/>
            <person name="Bai Y."/>
            <person name="Zhang Z."/>
            <person name="Zhang Y."/>
            <person name="Wang W."/>
            <person name="Li J."/>
            <person name="Wei F."/>
            <person name="Li H."/>
            <person name="Jian M."/>
            <person name="Li J."/>
            <person name="Zhang Z."/>
            <person name="Nielsen R."/>
            <person name="Li D."/>
            <person name="Gu W."/>
            <person name="Yang Z."/>
            <person name="Xuan Z."/>
            <person name="Ryder O.A."/>
            <person name="Leung F.C."/>
            <person name="Zhou Y."/>
            <person name="Cao J."/>
            <person name="Sun X."/>
            <person name="Fu Y."/>
            <person name="Fang X."/>
            <person name="Guo X."/>
            <person name="Wang B."/>
            <person name="Hou R."/>
            <person name="Shen F."/>
            <person name="Mu B."/>
            <person name="Ni P."/>
            <person name="Lin R."/>
            <person name="Qian W."/>
            <person name="Wang G."/>
            <person name="Yu C."/>
            <person name="Nie W."/>
            <person name="Wang J."/>
            <person name="Wu Z."/>
            <person name="Liang H."/>
            <person name="Min J."/>
            <person name="Wu Q."/>
            <person name="Cheng S."/>
            <person name="Ruan J."/>
            <person name="Wang M."/>
            <person name="Shi Z."/>
            <person name="Wen M."/>
            <person name="Liu B."/>
            <person name="Ren X."/>
            <person name="Zheng H."/>
            <person name="Dong D."/>
            <person name="Cook K."/>
            <person name="Shan G."/>
            <person name="Zhang H."/>
            <person name="Kosiol C."/>
            <person name="Xie X."/>
            <person name="Lu Z."/>
            <person name="Zheng H."/>
            <person name="Li Y."/>
            <person name="Steiner C.C."/>
            <person name="Lam T.T."/>
            <person name="Lin S."/>
            <person name="Zhang Q."/>
            <person name="Li G."/>
            <person name="Tian J."/>
            <person name="Gong T."/>
            <person name="Liu H."/>
            <person name="Zhang D."/>
            <person name="Fang L."/>
            <person name="Ye C."/>
            <person name="Zhang J."/>
            <person name="Hu W."/>
            <person name="Xu A."/>
            <person name="Ren Y."/>
            <person name="Zhang G."/>
            <person name="Bruford M.W."/>
            <person name="Li Q."/>
            <person name="Ma L."/>
            <person name="Guo Y."/>
            <person name="An N."/>
            <person name="Hu Y."/>
            <person name="Zheng Y."/>
            <person name="Shi Y."/>
            <person name="Li Z."/>
            <person name="Liu Q."/>
            <person name="Chen Y."/>
            <person name="Zhao J."/>
            <person name="Qu N."/>
            <person name="Zhao S."/>
            <person name="Tian F."/>
            <person name="Wang X."/>
            <person name="Wang H."/>
            <person name="Xu L."/>
            <person name="Liu X."/>
            <person name="Vinar T."/>
            <person name="Wang Y."/>
            <person name="Lam T.W."/>
            <person name="Yiu S.M."/>
            <person name="Liu S."/>
            <person name="Zhang H."/>
            <person name="Li D."/>
            <person name="Huang Y."/>
            <person name="Wang X."/>
            <person name="Yang G."/>
            <person name="Jiang Z."/>
            <person name="Wang J."/>
            <person name="Qin N."/>
            <person name="Li L."/>
            <person name="Li J."/>
            <person name="Bolund L."/>
            <person name="Kristiansen K."/>
            <person name="Wong G.K."/>
            <person name="Olson M."/>
            <person name="Zhang X."/>
            <person name="Li S."/>
            <person name="Yang H."/>
            <person name="Wang J."/>
            <person name="Wang J."/>
        </authorList>
    </citation>
    <scope>NUCLEOTIDE SEQUENCE [LARGE SCALE GENOMIC DNA]</scope>
</reference>
<evidence type="ECO:0000259" key="6">
    <source>
        <dbReference type="PROSITE" id="PS50240"/>
    </source>
</evidence>
<comment type="similarity">
    <text evidence="1">Belongs to the peptidase S1 family. Snake venom subfamily.</text>
</comment>
<sequence length="265" mass="29186">MWGSEQHEGRDENRTGVVGEWSRIEDEVGVRVGVGNGTGVEVWKMFGEEEGGGDGLILSNHPPSCTHSGYRVYLGKHALGRAEAGEQVREVVRSIPHPQYQISSTHLNHDHDIMLLELQSPVQPTNHIRVLPLSHNDGLPAGTCCRVSGWGTTTSPQVSYPQTLQCANIQLRSDEECRQVYPGKITPNMLCAGTKEGGKDSCEGDSGGPLICNGTLHGIISWGDFPCGQPNRPGVYTRVSRYVLWIRDTIRKHKTQEQKWTKGPQ</sequence>
<dbReference type="AlphaFoldDB" id="A0A7N5JBC6"/>
<keyword evidence="8" id="KW-1185">Reference proteome</keyword>
<evidence type="ECO:0000256" key="2">
    <source>
        <dbReference type="ARBA" id="ARBA00022670"/>
    </source>
</evidence>
<dbReference type="InterPro" id="IPR001314">
    <property type="entry name" value="Peptidase_S1A"/>
</dbReference>
<dbReference type="GO" id="GO:0030141">
    <property type="term" value="C:secretory granule"/>
    <property type="evidence" value="ECO:0007669"/>
    <property type="project" value="TreeGrafter"/>
</dbReference>
<accession>A0A7N5JBC6</accession>
<name>A0A7N5JBC6_AILME</name>
<dbReference type="SMART" id="SM00020">
    <property type="entry name" value="Tryp_SPc"/>
    <property type="match status" value="1"/>
</dbReference>
<dbReference type="SUPFAM" id="SSF50494">
    <property type="entry name" value="Trypsin-like serine proteases"/>
    <property type="match status" value="1"/>
</dbReference>
<dbReference type="Proteomes" id="UP000008912">
    <property type="component" value="Unassembled WGS sequence"/>
</dbReference>
<dbReference type="PANTHER" id="PTHR24271:SF3">
    <property type="entry name" value="KALLIKREIN-13"/>
    <property type="match status" value="1"/>
</dbReference>
<dbReference type="InterPro" id="IPR001254">
    <property type="entry name" value="Trypsin_dom"/>
</dbReference>
<dbReference type="PRINTS" id="PR00722">
    <property type="entry name" value="CHYMOTRYPSIN"/>
</dbReference>
<dbReference type="Ensembl" id="ENSAMET00000032073.1">
    <property type="protein sequence ID" value="ENSAMEP00000022814.1"/>
    <property type="gene ID" value="ENSAMEG00000028837.1"/>
</dbReference>
<dbReference type="Gene3D" id="2.40.10.10">
    <property type="entry name" value="Trypsin-like serine proteases"/>
    <property type="match status" value="2"/>
</dbReference>
<dbReference type="InterPro" id="IPR033116">
    <property type="entry name" value="TRYPSIN_SER"/>
</dbReference>
<keyword evidence="2" id="KW-0645">Protease</keyword>
<keyword evidence="3" id="KW-0378">Hydrolase</keyword>
<dbReference type="PANTHER" id="PTHR24271">
    <property type="entry name" value="KALLIKREIN-RELATED"/>
    <property type="match status" value="1"/>
</dbReference>
<gene>
    <name evidence="7" type="primary">KLK13</name>
</gene>
<evidence type="ECO:0000313" key="7">
    <source>
        <dbReference type="Ensembl" id="ENSAMEP00000022814.1"/>
    </source>
</evidence>
<dbReference type="PROSITE" id="PS50240">
    <property type="entry name" value="TRYPSIN_DOM"/>
    <property type="match status" value="1"/>
</dbReference>
<keyword evidence="5" id="KW-1015">Disulfide bond</keyword>
<protein>
    <submittedName>
        <fullName evidence="7">Kallikrein related peptidase 13</fullName>
    </submittedName>
</protein>
<evidence type="ECO:0000256" key="1">
    <source>
        <dbReference type="ARBA" id="ARBA00009228"/>
    </source>
</evidence>
<dbReference type="GO" id="GO:0004252">
    <property type="term" value="F:serine-type endopeptidase activity"/>
    <property type="evidence" value="ECO:0007669"/>
    <property type="project" value="InterPro"/>
</dbReference>